<comment type="subcellular location">
    <subcellularLocation>
        <location evidence="1">Cytoplasm</location>
        <location evidence="1">Cytoskeleton</location>
        <location evidence="1">Microtubule organizing center</location>
        <location evidence="1">Centrosome</location>
    </subcellularLocation>
</comment>
<evidence type="ECO:0000313" key="15">
    <source>
        <dbReference type="Proteomes" id="UP000322234"/>
    </source>
</evidence>
<evidence type="ECO:0000256" key="9">
    <source>
        <dbReference type="ARBA" id="ARBA00023212"/>
    </source>
</evidence>
<evidence type="ECO:0000256" key="3">
    <source>
        <dbReference type="ARBA" id="ARBA00022553"/>
    </source>
</evidence>
<evidence type="ECO:0000256" key="4">
    <source>
        <dbReference type="ARBA" id="ARBA00022701"/>
    </source>
</evidence>
<dbReference type="InterPro" id="IPR011992">
    <property type="entry name" value="EF-hand-dom_pair"/>
</dbReference>
<evidence type="ECO:0000313" key="14">
    <source>
        <dbReference type="EMBL" id="MXQ96642.1"/>
    </source>
</evidence>
<keyword evidence="8 11" id="KW-0175">Coiled coil</keyword>
<dbReference type="AlphaFoldDB" id="A0A6B0S465"/>
<name>A0A6B0S465_9CETA</name>
<evidence type="ECO:0000256" key="12">
    <source>
        <dbReference type="SAM" id="MobiDB-lite"/>
    </source>
</evidence>
<feature type="coiled-coil region" evidence="11">
    <location>
        <begin position="485"/>
        <end position="512"/>
    </location>
</feature>
<feature type="region of interest" description="Disordered" evidence="12">
    <location>
        <begin position="138"/>
        <end position="191"/>
    </location>
</feature>
<feature type="compositionally biased region" description="Basic and acidic residues" evidence="12">
    <location>
        <begin position="176"/>
        <end position="191"/>
    </location>
</feature>
<dbReference type="Gene3D" id="1.10.238.10">
    <property type="entry name" value="EF-hand"/>
    <property type="match status" value="1"/>
</dbReference>
<feature type="compositionally biased region" description="Low complexity" evidence="12">
    <location>
        <begin position="152"/>
        <end position="172"/>
    </location>
</feature>
<dbReference type="PANTHER" id="PTHR18905">
    <property type="entry name" value="NINEIN"/>
    <property type="match status" value="1"/>
</dbReference>
<dbReference type="InterPro" id="IPR018247">
    <property type="entry name" value="EF_Hand_1_Ca_BS"/>
</dbReference>
<dbReference type="GO" id="GO:0005874">
    <property type="term" value="C:microtubule"/>
    <property type="evidence" value="ECO:0007669"/>
    <property type="project" value="UniProtKB-KW"/>
</dbReference>
<dbReference type="CDD" id="cd00051">
    <property type="entry name" value="EFh"/>
    <property type="match status" value="1"/>
</dbReference>
<dbReference type="EMBL" id="VBQZ03000168">
    <property type="protein sequence ID" value="MXQ96642.1"/>
    <property type="molecule type" value="Genomic_DNA"/>
</dbReference>
<sequence>MDKEEENHYVSQLRDVYSSCDTTGTGFLDREELTQLCLKLHLEKQLPVLLHTLLGNNQFARFTFREVGRRPLAFPDLGCDRVILGMKVPEKGHARVIAPFSVLELLFQSFPQLPSQLVVASRAVPPKYVSGSKWYGRRSHPEPCGAAGGAPGLLEQPARPSARSQLRRSASLESVESLKSDEEADSAKEPQNELFEAQGQLPTWGSEVFGSARKPRSHSFDTPESRVWGLWEELGVGSSGHLTEEELALVCQSIGLQGLAKEELEDLFNKLDQDGDGRVSLEELQLGLFNHGSPRPLELAPLVKPSRSCYQVPEESVGQTTTSSLVSVCSGPRLFCSVDDGSGFAFPEQIISLWAQEGVHNGREVLQSLDFSVDEKVNLLELTWALENELMMVGGATQQAALACYRQELSFCQDQVEQMARERDKARQDLEKAEQRNLEFVKETDDLHSALEQLTEEKVRRLEQGYQGRLSLLRSEVEVERELFWEEARRQRAGLEEDLRRLQAEETGLHEKLTLALKENSRLQKEMIEVVEKLSDSEKLVLKLQNDLEFVLKDKASPLADSESPEKRLIELEKLSEENTLLKNELGRIQQELEASERTEAAQRKEIEVLKRDKEKACSEMEELRTQSQKCRDELSQLNHRVLQLGEEASTHQTQSEKSPVTVQLLTHRLEEAELREELQVNGGQGREGQAARPKTDQGQP</sequence>
<keyword evidence="3" id="KW-0597">Phosphoprotein</keyword>
<reference evidence="14" key="1">
    <citation type="submission" date="2019-10" db="EMBL/GenBank/DDBJ databases">
        <title>The sequence and de novo assembly of the wild yak genome.</title>
        <authorList>
            <person name="Liu Y."/>
        </authorList>
    </citation>
    <scope>NUCLEOTIDE SEQUENCE [LARGE SCALE GENOMIC DNA]</scope>
    <source>
        <strain evidence="14">WY2019</strain>
    </source>
</reference>
<dbReference type="GO" id="GO:0005813">
    <property type="term" value="C:centrosome"/>
    <property type="evidence" value="ECO:0007669"/>
    <property type="project" value="UniProtKB-SubCell"/>
</dbReference>
<feature type="coiled-coil region" evidence="11">
    <location>
        <begin position="402"/>
        <end position="443"/>
    </location>
</feature>
<evidence type="ECO:0000256" key="5">
    <source>
        <dbReference type="ARBA" id="ARBA00022723"/>
    </source>
</evidence>
<proteinExistence type="predicted"/>
<keyword evidence="7" id="KW-0106">Calcium</keyword>
<feature type="region of interest" description="Disordered" evidence="12">
    <location>
        <begin position="677"/>
        <end position="701"/>
    </location>
</feature>
<dbReference type="PANTHER" id="PTHR18905:SF12">
    <property type="entry name" value="NINEIN-LIKE PROTEIN"/>
    <property type="match status" value="1"/>
</dbReference>
<feature type="coiled-coil region" evidence="11">
    <location>
        <begin position="572"/>
        <end position="641"/>
    </location>
</feature>
<keyword evidence="4" id="KW-0493">Microtubule</keyword>
<comment type="caution">
    <text evidence="14">The sequence shown here is derived from an EMBL/GenBank/DDBJ whole genome shotgun (WGS) entry which is preliminary data.</text>
</comment>
<dbReference type="Pfam" id="PF13499">
    <property type="entry name" value="EF-hand_7"/>
    <property type="match status" value="1"/>
</dbReference>
<dbReference type="GO" id="GO:0005509">
    <property type="term" value="F:calcium ion binding"/>
    <property type="evidence" value="ECO:0007669"/>
    <property type="project" value="InterPro"/>
</dbReference>
<keyword evidence="5" id="KW-0479">Metal-binding</keyword>
<dbReference type="GO" id="GO:0034454">
    <property type="term" value="P:microtubule anchoring at centrosome"/>
    <property type="evidence" value="ECO:0007669"/>
    <property type="project" value="TreeGrafter"/>
</dbReference>
<evidence type="ECO:0000256" key="6">
    <source>
        <dbReference type="ARBA" id="ARBA00022737"/>
    </source>
</evidence>
<evidence type="ECO:0000256" key="1">
    <source>
        <dbReference type="ARBA" id="ARBA00004300"/>
    </source>
</evidence>
<keyword evidence="15" id="KW-1185">Reference proteome</keyword>
<organism evidence="14 15">
    <name type="scientific">Bos mutus</name>
    <name type="common">wild yak</name>
    <dbReference type="NCBI Taxonomy" id="72004"/>
    <lineage>
        <taxon>Eukaryota</taxon>
        <taxon>Metazoa</taxon>
        <taxon>Chordata</taxon>
        <taxon>Craniata</taxon>
        <taxon>Vertebrata</taxon>
        <taxon>Euteleostomi</taxon>
        <taxon>Mammalia</taxon>
        <taxon>Eutheria</taxon>
        <taxon>Laurasiatheria</taxon>
        <taxon>Artiodactyla</taxon>
        <taxon>Ruminantia</taxon>
        <taxon>Pecora</taxon>
        <taxon>Bovidae</taxon>
        <taxon>Bovinae</taxon>
        <taxon>Bos</taxon>
    </lineage>
</organism>
<dbReference type="PROSITE" id="PS00018">
    <property type="entry name" value="EF_HAND_1"/>
    <property type="match status" value="1"/>
</dbReference>
<evidence type="ECO:0000256" key="11">
    <source>
        <dbReference type="SAM" id="Coils"/>
    </source>
</evidence>
<feature type="domain" description="EF-hand" evidence="13">
    <location>
        <begin position="259"/>
        <end position="294"/>
    </location>
</feature>
<evidence type="ECO:0000256" key="2">
    <source>
        <dbReference type="ARBA" id="ARBA00022490"/>
    </source>
</evidence>
<evidence type="ECO:0000256" key="10">
    <source>
        <dbReference type="ARBA" id="ARBA00071185"/>
    </source>
</evidence>
<evidence type="ECO:0000259" key="13">
    <source>
        <dbReference type="PROSITE" id="PS50222"/>
    </source>
</evidence>
<feature type="domain" description="EF-hand" evidence="13">
    <location>
        <begin position="8"/>
        <end position="43"/>
    </location>
</feature>
<keyword evidence="6" id="KW-0677">Repeat</keyword>
<dbReference type="Proteomes" id="UP000322234">
    <property type="component" value="Unassembled WGS sequence"/>
</dbReference>
<keyword evidence="2" id="KW-0963">Cytoplasm</keyword>
<dbReference type="InterPro" id="IPR002048">
    <property type="entry name" value="EF_hand_dom"/>
</dbReference>
<dbReference type="PROSITE" id="PS50222">
    <property type="entry name" value="EF_HAND_2"/>
    <property type="match status" value="2"/>
</dbReference>
<evidence type="ECO:0000256" key="7">
    <source>
        <dbReference type="ARBA" id="ARBA00022837"/>
    </source>
</evidence>
<keyword evidence="9" id="KW-0206">Cytoskeleton</keyword>
<gene>
    <name evidence="14" type="ORF">E5288_WYG019275</name>
</gene>
<accession>A0A6B0S465</accession>
<evidence type="ECO:0000256" key="8">
    <source>
        <dbReference type="ARBA" id="ARBA00023054"/>
    </source>
</evidence>
<dbReference type="FunFam" id="1.10.238.10:FF:000209">
    <property type="entry name" value="Ninein like"/>
    <property type="match status" value="1"/>
</dbReference>
<dbReference type="SUPFAM" id="SSF47473">
    <property type="entry name" value="EF-hand"/>
    <property type="match status" value="1"/>
</dbReference>
<dbReference type="SMART" id="SM00054">
    <property type="entry name" value="EFh"/>
    <property type="match status" value="2"/>
</dbReference>
<protein>
    <recommendedName>
        <fullName evidence="10">Ninein-like protein</fullName>
    </recommendedName>
</protein>